<protein>
    <submittedName>
        <fullName evidence="1">Uncharacterized protein</fullName>
    </submittedName>
</protein>
<dbReference type="Proteomes" id="UP000233837">
    <property type="component" value="Unassembled WGS sequence"/>
</dbReference>
<keyword evidence="2" id="KW-1185">Reference proteome</keyword>
<dbReference type="AlphaFoldDB" id="A0A2I0W9U8"/>
<organism evidence="1 2">
    <name type="scientific">Dendrobium catenatum</name>
    <dbReference type="NCBI Taxonomy" id="906689"/>
    <lineage>
        <taxon>Eukaryota</taxon>
        <taxon>Viridiplantae</taxon>
        <taxon>Streptophyta</taxon>
        <taxon>Embryophyta</taxon>
        <taxon>Tracheophyta</taxon>
        <taxon>Spermatophyta</taxon>
        <taxon>Magnoliopsida</taxon>
        <taxon>Liliopsida</taxon>
        <taxon>Asparagales</taxon>
        <taxon>Orchidaceae</taxon>
        <taxon>Epidendroideae</taxon>
        <taxon>Malaxideae</taxon>
        <taxon>Dendrobiinae</taxon>
        <taxon>Dendrobium</taxon>
    </lineage>
</organism>
<sequence length="66" mass="7135">MLCVLLPGHQPSLDFFSATDHHRTSVLTLTDTGLCPTADRQQTFSLPPTVANFCKMPTDVGVLPGH</sequence>
<reference evidence="1 2" key="1">
    <citation type="journal article" date="2016" name="Sci. Rep.">
        <title>The Dendrobium catenatum Lindl. genome sequence provides insights into polysaccharide synthase, floral development and adaptive evolution.</title>
        <authorList>
            <person name="Zhang G.Q."/>
            <person name="Xu Q."/>
            <person name="Bian C."/>
            <person name="Tsai W.C."/>
            <person name="Yeh C.M."/>
            <person name="Liu K.W."/>
            <person name="Yoshida K."/>
            <person name="Zhang L.S."/>
            <person name="Chang S.B."/>
            <person name="Chen F."/>
            <person name="Shi Y."/>
            <person name="Su Y.Y."/>
            <person name="Zhang Y.Q."/>
            <person name="Chen L.J."/>
            <person name="Yin Y."/>
            <person name="Lin M."/>
            <person name="Huang H."/>
            <person name="Deng H."/>
            <person name="Wang Z.W."/>
            <person name="Zhu S.L."/>
            <person name="Zhao X."/>
            <person name="Deng C."/>
            <person name="Niu S.C."/>
            <person name="Huang J."/>
            <person name="Wang M."/>
            <person name="Liu G.H."/>
            <person name="Yang H.J."/>
            <person name="Xiao X.J."/>
            <person name="Hsiao Y.Y."/>
            <person name="Wu W.L."/>
            <person name="Chen Y.Y."/>
            <person name="Mitsuda N."/>
            <person name="Ohme-Takagi M."/>
            <person name="Luo Y.B."/>
            <person name="Van de Peer Y."/>
            <person name="Liu Z.J."/>
        </authorList>
    </citation>
    <scope>NUCLEOTIDE SEQUENCE [LARGE SCALE GENOMIC DNA]</scope>
    <source>
        <tissue evidence="1">The whole plant</tissue>
    </source>
</reference>
<gene>
    <name evidence="1" type="ORF">MA16_Dca017924</name>
</gene>
<name>A0A2I0W9U8_9ASPA</name>
<evidence type="ECO:0000313" key="2">
    <source>
        <dbReference type="Proteomes" id="UP000233837"/>
    </source>
</evidence>
<evidence type="ECO:0000313" key="1">
    <source>
        <dbReference type="EMBL" id="PKU72435.1"/>
    </source>
</evidence>
<dbReference type="EMBL" id="KZ502837">
    <property type="protein sequence ID" value="PKU72435.1"/>
    <property type="molecule type" value="Genomic_DNA"/>
</dbReference>
<proteinExistence type="predicted"/>
<accession>A0A2I0W9U8</accession>
<reference evidence="1 2" key="2">
    <citation type="journal article" date="2017" name="Nature">
        <title>The Apostasia genome and the evolution of orchids.</title>
        <authorList>
            <person name="Zhang G.Q."/>
            <person name="Liu K.W."/>
            <person name="Li Z."/>
            <person name="Lohaus R."/>
            <person name="Hsiao Y.Y."/>
            <person name="Niu S.C."/>
            <person name="Wang J.Y."/>
            <person name="Lin Y.C."/>
            <person name="Xu Q."/>
            <person name="Chen L.J."/>
            <person name="Yoshida K."/>
            <person name="Fujiwara S."/>
            <person name="Wang Z.W."/>
            <person name="Zhang Y.Q."/>
            <person name="Mitsuda N."/>
            <person name="Wang M."/>
            <person name="Liu G.H."/>
            <person name="Pecoraro L."/>
            <person name="Huang H.X."/>
            <person name="Xiao X.J."/>
            <person name="Lin M."/>
            <person name="Wu X.Y."/>
            <person name="Wu W.L."/>
            <person name="Chen Y.Y."/>
            <person name="Chang S.B."/>
            <person name="Sakamoto S."/>
            <person name="Ohme-Takagi M."/>
            <person name="Yagi M."/>
            <person name="Zeng S.J."/>
            <person name="Shen C.Y."/>
            <person name="Yeh C.M."/>
            <person name="Luo Y.B."/>
            <person name="Tsai W.C."/>
            <person name="Van de Peer Y."/>
            <person name="Liu Z.J."/>
        </authorList>
    </citation>
    <scope>NUCLEOTIDE SEQUENCE [LARGE SCALE GENOMIC DNA]</scope>
    <source>
        <tissue evidence="1">The whole plant</tissue>
    </source>
</reference>